<dbReference type="SUPFAM" id="SSF56214">
    <property type="entry name" value="4'-phosphopantetheinyl transferase"/>
    <property type="match status" value="2"/>
</dbReference>
<name>A0ABY8G3I1_9GAMM</name>
<evidence type="ECO:0000256" key="1">
    <source>
        <dbReference type="ARBA" id="ARBA00010990"/>
    </source>
</evidence>
<organism evidence="4 5">
    <name type="scientific">Dickeya lacustris</name>
    <dbReference type="NCBI Taxonomy" id="2259638"/>
    <lineage>
        <taxon>Bacteria</taxon>
        <taxon>Pseudomonadati</taxon>
        <taxon>Pseudomonadota</taxon>
        <taxon>Gammaproteobacteria</taxon>
        <taxon>Enterobacterales</taxon>
        <taxon>Pectobacteriaceae</taxon>
        <taxon>Dickeya</taxon>
    </lineage>
</organism>
<feature type="domain" description="4'-phosphopantetheinyl transferase" evidence="3">
    <location>
        <begin position="118"/>
        <end position="198"/>
    </location>
</feature>
<evidence type="ECO:0000256" key="2">
    <source>
        <dbReference type="ARBA" id="ARBA00022679"/>
    </source>
</evidence>
<keyword evidence="5" id="KW-1185">Reference proteome</keyword>
<evidence type="ECO:0000313" key="4">
    <source>
        <dbReference type="EMBL" id="WFN54479.1"/>
    </source>
</evidence>
<dbReference type="InterPro" id="IPR008278">
    <property type="entry name" value="4-PPantetheinyl_Trfase_dom"/>
</dbReference>
<evidence type="ECO:0000259" key="3">
    <source>
        <dbReference type="Pfam" id="PF01648"/>
    </source>
</evidence>
<accession>A0ABY8G3I1</accession>
<dbReference type="EMBL" id="CP114280">
    <property type="protein sequence ID" value="WFN54479.1"/>
    <property type="molecule type" value="Genomic_DNA"/>
</dbReference>
<sequence length="278" mass="31177">MQKVASLISSCHWHELTVRSWPDAHCIILSQPQLEQPLMAQRARAALQRSDEAALTLRELAHGVLLWLLAPLCQRSPQSLEIARDRYGKPFLPHYPHIQFNLSHTQGAVAFAFAEGIPVGVDVERCQGQVARKRAIAQRFFHPDEQHELATLDDRAFLPAFIQLWSHKEAYLKALGMGLRKPLSSFRCLRDPHGELCVWDNDERIDCVLTDRWVYPGGVTETFDEALSHRSAANLSAASENTPASWVPIALTCCLSGQQVPSSARWRLVTVTDTGWVG</sequence>
<proteinExistence type="inferred from homology"/>
<dbReference type="PANTHER" id="PTHR12215:SF15">
    <property type="entry name" value="4'-PHOSPHOPANTETHEINYL TRANSFERASE SUPERFAMILY-RELATED"/>
    <property type="match status" value="1"/>
</dbReference>
<protein>
    <submittedName>
        <fullName evidence="4">4'-phosphopantetheinyl transferase superfamily protein</fullName>
    </submittedName>
</protein>
<reference evidence="4 5" key="1">
    <citation type="submission" date="2022-12" db="EMBL/GenBank/DDBJ databases">
        <title>Complete genome sequencing of Dickeya lacustris type strain LMG30899.</title>
        <authorList>
            <person name="Dobhal S."/>
            <person name="Arizala D."/>
            <person name="Arif M."/>
        </authorList>
    </citation>
    <scope>NUCLEOTIDE SEQUENCE [LARGE SCALE GENOMIC DNA]</scope>
    <source>
        <strain evidence="4 5">LMG30899</strain>
    </source>
</reference>
<dbReference type="InterPro" id="IPR050559">
    <property type="entry name" value="P-Pant_transferase_sf"/>
</dbReference>
<evidence type="ECO:0000313" key="5">
    <source>
        <dbReference type="Proteomes" id="UP001219630"/>
    </source>
</evidence>
<keyword evidence="2 4" id="KW-0808">Transferase</keyword>
<dbReference type="PANTHER" id="PTHR12215">
    <property type="entry name" value="PHOSPHOPANTETHEINE TRANSFERASE"/>
    <property type="match status" value="1"/>
</dbReference>
<dbReference type="RefSeq" id="WP_240632686.1">
    <property type="nucleotide sequence ID" value="NZ_CP114280.1"/>
</dbReference>
<gene>
    <name evidence="4" type="ORF">O1Q98_12380</name>
</gene>
<dbReference type="InterPro" id="IPR037143">
    <property type="entry name" value="4-PPantetheinyl_Trfase_dom_sf"/>
</dbReference>
<dbReference type="Gene3D" id="3.90.470.20">
    <property type="entry name" value="4'-phosphopantetheinyl transferase domain"/>
    <property type="match status" value="1"/>
</dbReference>
<dbReference type="GO" id="GO:0016740">
    <property type="term" value="F:transferase activity"/>
    <property type="evidence" value="ECO:0007669"/>
    <property type="project" value="UniProtKB-KW"/>
</dbReference>
<dbReference type="Pfam" id="PF01648">
    <property type="entry name" value="ACPS"/>
    <property type="match status" value="1"/>
</dbReference>
<dbReference type="Proteomes" id="UP001219630">
    <property type="component" value="Chromosome"/>
</dbReference>
<comment type="similarity">
    <text evidence="1">Belongs to the P-Pant transferase superfamily. Gsp/Sfp/HetI/AcpT family.</text>
</comment>